<gene>
    <name evidence="4" type="ORF">IV02_18390</name>
</gene>
<dbReference type="EMBL" id="JPQT01000114">
    <property type="protein sequence ID" value="KFE49963.1"/>
    <property type="molecule type" value="Genomic_DNA"/>
</dbReference>
<feature type="modified residue" description="Phosphohistidine" evidence="2">
    <location>
        <position position="64"/>
    </location>
</feature>
<dbReference type="GO" id="GO:0004672">
    <property type="term" value="F:protein kinase activity"/>
    <property type="evidence" value="ECO:0007669"/>
    <property type="project" value="UniProtKB-ARBA"/>
</dbReference>
<accession>A0A085V3F0</accession>
<keyword evidence="4" id="KW-0418">Kinase</keyword>
<evidence type="ECO:0000259" key="3">
    <source>
        <dbReference type="PROSITE" id="PS50894"/>
    </source>
</evidence>
<sequence length="126" mass="14232">MSAIHLDYSVLNTLQEIMEDEYPTLLDVFLDDSEQRIARLQHMLQGYAAGTGAFDLQELSLMAHSFKGSSGNMGALHLADLCRELEERSRREEVSGLEDLLASIDLEYVTVRRLIDVERQLHGVLP</sequence>
<keyword evidence="4" id="KW-0808">Transferase</keyword>
<proteinExistence type="predicted"/>
<dbReference type="Pfam" id="PF01627">
    <property type="entry name" value="Hpt"/>
    <property type="match status" value="1"/>
</dbReference>
<organism evidence="4 5">
    <name type="scientific">Pseudomonas syringae</name>
    <dbReference type="NCBI Taxonomy" id="317"/>
    <lineage>
        <taxon>Bacteria</taxon>
        <taxon>Pseudomonadati</taxon>
        <taxon>Pseudomonadota</taxon>
        <taxon>Gammaproteobacteria</taxon>
        <taxon>Pseudomonadales</taxon>
        <taxon>Pseudomonadaceae</taxon>
        <taxon>Pseudomonas</taxon>
    </lineage>
</organism>
<dbReference type="PROSITE" id="PS50894">
    <property type="entry name" value="HPT"/>
    <property type="match status" value="1"/>
</dbReference>
<evidence type="ECO:0000256" key="1">
    <source>
        <dbReference type="ARBA" id="ARBA00023012"/>
    </source>
</evidence>
<comment type="caution">
    <text evidence="4">The sequence shown here is derived from an EMBL/GenBank/DDBJ whole genome shotgun (WGS) entry which is preliminary data.</text>
</comment>
<reference evidence="4 5" key="1">
    <citation type="submission" date="2014-07" db="EMBL/GenBank/DDBJ databases">
        <title>Draft Genome Sequences of Environmental Pseudomonas syringae strains.</title>
        <authorList>
            <person name="Baltrus D.A."/>
            <person name="Berge O."/>
            <person name="Morris C."/>
        </authorList>
    </citation>
    <scope>NUCLEOTIDE SEQUENCE [LARGE SCALE GENOMIC DNA]</scope>
    <source>
        <strain evidence="4 5">CEB003</strain>
    </source>
</reference>
<dbReference type="InterPro" id="IPR036641">
    <property type="entry name" value="HPT_dom_sf"/>
</dbReference>
<dbReference type="Gene3D" id="1.20.120.160">
    <property type="entry name" value="HPT domain"/>
    <property type="match status" value="1"/>
</dbReference>
<dbReference type="Proteomes" id="UP000028643">
    <property type="component" value="Unassembled WGS sequence"/>
</dbReference>
<feature type="domain" description="HPt" evidence="3">
    <location>
        <begin position="18"/>
        <end position="118"/>
    </location>
</feature>
<evidence type="ECO:0000313" key="4">
    <source>
        <dbReference type="EMBL" id="KFE49963.1"/>
    </source>
</evidence>
<dbReference type="InterPro" id="IPR008207">
    <property type="entry name" value="Sig_transdc_His_kin_Hpt_dom"/>
</dbReference>
<dbReference type="AlphaFoldDB" id="A0A085V3F0"/>
<evidence type="ECO:0000313" key="5">
    <source>
        <dbReference type="Proteomes" id="UP000028643"/>
    </source>
</evidence>
<keyword evidence="1" id="KW-0902">Two-component regulatory system</keyword>
<protein>
    <submittedName>
        <fullName evidence="4">Histidine kinase</fullName>
    </submittedName>
</protein>
<evidence type="ECO:0000256" key="2">
    <source>
        <dbReference type="PROSITE-ProRule" id="PRU00110"/>
    </source>
</evidence>
<dbReference type="GO" id="GO:0000160">
    <property type="term" value="P:phosphorelay signal transduction system"/>
    <property type="evidence" value="ECO:0007669"/>
    <property type="project" value="UniProtKB-KW"/>
</dbReference>
<name>A0A085V3F0_PSESX</name>
<dbReference type="PATRIC" id="fig|317.174.peg.3761"/>
<dbReference type="SUPFAM" id="SSF47226">
    <property type="entry name" value="Histidine-containing phosphotransfer domain, HPT domain"/>
    <property type="match status" value="1"/>
</dbReference>
<keyword evidence="2" id="KW-0597">Phosphoprotein</keyword>
<dbReference type="SMART" id="SM00073">
    <property type="entry name" value="HPT"/>
    <property type="match status" value="1"/>
</dbReference>